<dbReference type="Proteomes" id="UP000239899">
    <property type="component" value="Unassembled WGS sequence"/>
</dbReference>
<keyword evidence="1" id="KW-0472">Membrane</keyword>
<feature type="transmembrane region" description="Helical" evidence="1">
    <location>
        <begin position="207"/>
        <end position="225"/>
    </location>
</feature>
<evidence type="ECO:0000313" key="4">
    <source>
        <dbReference type="Proteomes" id="UP000239899"/>
    </source>
</evidence>
<feature type="transmembrane region" description="Helical" evidence="1">
    <location>
        <begin position="177"/>
        <end position="195"/>
    </location>
</feature>
<dbReference type="EMBL" id="LHPG02000007">
    <property type="protein sequence ID" value="PRW57485.1"/>
    <property type="molecule type" value="Genomic_DNA"/>
</dbReference>
<feature type="signal peptide" evidence="2">
    <location>
        <begin position="1"/>
        <end position="24"/>
    </location>
</feature>
<feature type="transmembrane region" description="Helical" evidence="1">
    <location>
        <begin position="349"/>
        <end position="371"/>
    </location>
</feature>
<feature type="transmembrane region" description="Helical" evidence="1">
    <location>
        <begin position="55"/>
        <end position="77"/>
    </location>
</feature>
<reference evidence="3 4" key="1">
    <citation type="journal article" date="2018" name="Plant J.">
        <title>Genome sequences of Chlorella sorokiniana UTEX 1602 and Micractinium conductrix SAG 241.80: implications to maltose excretion by a green alga.</title>
        <authorList>
            <person name="Arriola M.B."/>
            <person name="Velmurugan N."/>
            <person name="Zhang Y."/>
            <person name="Plunkett M.H."/>
            <person name="Hondzo H."/>
            <person name="Barney B.M."/>
        </authorList>
    </citation>
    <scope>NUCLEOTIDE SEQUENCE [LARGE SCALE GENOMIC DNA]</scope>
    <source>
        <strain evidence="3">1602</strain>
        <strain evidence="4">UTEX 1602</strain>
    </source>
</reference>
<dbReference type="AlphaFoldDB" id="A0A2P6TTV4"/>
<feature type="transmembrane region" description="Helical" evidence="1">
    <location>
        <begin position="383"/>
        <end position="404"/>
    </location>
</feature>
<accession>A0A2P6TTV4</accession>
<organism evidence="3 4">
    <name type="scientific">Chlorella sorokiniana</name>
    <name type="common">Freshwater green alga</name>
    <dbReference type="NCBI Taxonomy" id="3076"/>
    <lineage>
        <taxon>Eukaryota</taxon>
        <taxon>Viridiplantae</taxon>
        <taxon>Chlorophyta</taxon>
        <taxon>core chlorophytes</taxon>
        <taxon>Trebouxiophyceae</taxon>
        <taxon>Chlorellales</taxon>
        <taxon>Chlorellaceae</taxon>
        <taxon>Chlorella clade</taxon>
        <taxon>Chlorella</taxon>
    </lineage>
</organism>
<dbReference type="PROSITE" id="PS51257">
    <property type="entry name" value="PROKAR_LIPOPROTEIN"/>
    <property type="match status" value="1"/>
</dbReference>
<keyword evidence="1" id="KW-0812">Transmembrane</keyword>
<proteinExistence type="predicted"/>
<evidence type="ECO:0000313" key="3">
    <source>
        <dbReference type="EMBL" id="PRW57484.1"/>
    </source>
</evidence>
<feature type="transmembrane region" description="Helical" evidence="1">
    <location>
        <begin position="416"/>
        <end position="436"/>
    </location>
</feature>
<keyword evidence="2" id="KW-0732">Signal</keyword>
<dbReference type="EMBL" id="LHPG02000007">
    <property type="protein sequence ID" value="PRW57484.1"/>
    <property type="molecule type" value="Genomic_DNA"/>
</dbReference>
<gene>
    <name evidence="3" type="ORF">C2E21_4363</name>
</gene>
<protein>
    <submittedName>
        <fullName evidence="3">Uncharacterized protein</fullName>
    </submittedName>
</protein>
<name>A0A2P6TTV4_CHLSO</name>
<sequence>MRPTTFAFAISAFLACAGTCIVLGAVASVQQLCTEAPNGYYPTNLGGDVTCSAFMSLYWVTWALQVFFLLCVSLSAATQSIHTYKSTLAAQGAVASAPAYHRAWAYLIGQAIALSGTLLMLFTGDAIHHMLSLHIRLPRLAVLGGVGSLQYHCEAGTALQGARTGTHSCRAALSLPWTVWALQVLFLAATAVALFKKQIHNFRSSLWSLAAVTTAVSCYMAYHWFYLVANNVPGAEPRSSTKATLAGFCITCAGDFLLMLVGDYMYRLKHVQGQDGFVSMRRPGPFPKEQPAGSGVSLIPRRPLDWAFLASIVISAAGTVIALGGLGSAQSSCSPDSLAFRGAGTRCSTWLSFEWWAIALQIFVLAATLAARTTSYVHAYKNSLWILAAVVTIICVISCNQIYFAWQWSTGDTHTGLVVALYGLSILVAGNYLLMATGDALHQLKREEGADGFITFRRPNYPAPASEPKPDNKV</sequence>
<keyword evidence="4" id="KW-1185">Reference proteome</keyword>
<feature type="transmembrane region" description="Helical" evidence="1">
    <location>
        <begin position="103"/>
        <end position="122"/>
    </location>
</feature>
<evidence type="ECO:0000256" key="2">
    <source>
        <dbReference type="SAM" id="SignalP"/>
    </source>
</evidence>
<feature type="transmembrane region" description="Helical" evidence="1">
    <location>
        <begin position="245"/>
        <end position="266"/>
    </location>
</feature>
<keyword evidence="1" id="KW-1133">Transmembrane helix</keyword>
<feature type="transmembrane region" description="Helical" evidence="1">
    <location>
        <begin position="306"/>
        <end position="329"/>
    </location>
</feature>
<reference evidence="3" key="2">
    <citation type="submission" date="2018-02" db="EMBL/GenBank/DDBJ databases">
        <authorList>
            <person name="Cohen D.B."/>
            <person name="Kent A.D."/>
        </authorList>
    </citation>
    <scope>NUCLEOTIDE SEQUENCE</scope>
    <source>
        <strain evidence="3">1602</strain>
    </source>
</reference>
<comment type="caution">
    <text evidence="3">The sequence shown here is derived from an EMBL/GenBank/DDBJ whole genome shotgun (WGS) entry which is preliminary data.</text>
</comment>
<feature type="chain" id="PRO_5015085641" evidence="2">
    <location>
        <begin position="25"/>
        <end position="474"/>
    </location>
</feature>
<evidence type="ECO:0000256" key="1">
    <source>
        <dbReference type="SAM" id="Phobius"/>
    </source>
</evidence>